<protein>
    <recommendedName>
        <fullName evidence="3">CP12 domain-containing protein</fullName>
    </recommendedName>
</protein>
<feature type="disulfide bond" evidence="1">
    <location>
        <begin position="116"/>
        <end position="125"/>
    </location>
</feature>
<sequence>MATIAGVNLSTPSVFAKITDPKSKVQPSRSLWLNNPSRKRPAQFRTGRMHMQPLRAAPDRISEKVEQSIKSAEEACEGDPASGECAAAWDEVEELSAAASHARERKKDSDPLEAYCKDNPETDECRTYED</sequence>
<feature type="region of interest" description="Disordered" evidence="2">
    <location>
        <begin position="96"/>
        <end position="130"/>
    </location>
</feature>
<gene>
    <name evidence="4" type="ORF">CISIN_1g032973mg</name>
</gene>
<dbReference type="Proteomes" id="UP000027120">
    <property type="component" value="Unassembled WGS sequence"/>
</dbReference>
<evidence type="ECO:0000313" key="4">
    <source>
        <dbReference type="EMBL" id="KDO86998.1"/>
    </source>
</evidence>
<dbReference type="SMART" id="SM01093">
    <property type="entry name" value="CP12"/>
    <property type="match status" value="1"/>
</dbReference>
<reference evidence="4 5" key="1">
    <citation type="submission" date="2014-04" db="EMBL/GenBank/DDBJ databases">
        <authorList>
            <consortium name="International Citrus Genome Consortium"/>
            <person name="Gmitter F."/>
            <person name="Chen C."/>
            <person name="Farmerie W."/>
            <person name="Harkins T."/>
            <person name="Desany B."/>
            <person name="Mohiuddin M."/>
            <person name="Kodira C."/>
            <person name="Borodovsky M."/>
            <person name="Lomsadze A."/>
            <person name="Burns P."/>
            <person name="Jenkins J."/>
            <person name="Prochnik S."/>
            <person name="Shu S."/>
            <person name="Chapman J."/>
            <person name="Pitluck S."/>
            <person name="Schmutz J."/>
            <person name="Rokhsar D."/>
        </authorList>
    </citation>
    <scope>NUCLEOTIDE SEQUENCE</scope>
</reference>
<dbReference type="PaxDb" id="2711-XP_006492335.1"/>
<dbReference type="eggNOG" id="ENOG502S5GB">
    <property type="taxonomic scope" value="Eukaryota"/>
</dbReference>
<accession>A0A067H4Q8</accession>
<dbReference type="InterPro" id="IPR039314">
    <property type="entry name" value="CP12-like"/>
</dbReference>
<dbReference type="GO" id="GO:0080153">
    <property type="term" value="P:negative regulation of reductive pentose-phosphate cycle"/>
    <property type="evidence" value="ECO:0000318"/>
    <property type="project" value="GO_Central"/>
</dbReference>
<dbReference type="STRING" id="2711.A0A067H4Q8"/>
<evidence type="ECO:0000313" key="5">
    <source>
        <dbReference type="Proteomes" id="UP000027120"/>
    </source>
</evidence>
<dbReference type="AlphaFoldDB" id="A0A067H4Q8"/>
<dbReference type="PANTHER" id="PTHR33921">
    <property type="entry name" value="CALVIN CYCLE PROTEIN CP12-2, CHLOROPLASTIC"/>
    <property type="match status" value="1"/>
</dbReference>
<dbReference type="KEGG" id="cit:102630113"/>
<dbReference type="InterPro" id="IPR003823">
    <property type="entry name" value="CP12_dom"/>
</dbReference>
<feature type="disulfide bond" evidence="1">
    <location>
        <begin position="76"/>
        <end position="85"/>
    </location>
</feature>
<feature type="compositionally biased region" description="Basic and acidic residues" evidence="2">
    <location>
        <begin position="101"/>
        <end position="130"/>
    </location>
</feature>
<dbReference type="EMBL" id="KK784873">
    <property type="protein sequence ID" value="KDO86998.1"/>
    <property type="molecule type" value="Genomic_DNA"/>
</dbReference>
<dbReference type="GO" id="GO:0009507">
    <property type="term" value="C:chloroplast"/>
    <property type="evidence" value="ECO:0000318"/>
    <property type="project" value="GO_Central"/>
</dbReference>
<feature type="domain" description="CP12" evidence="3">
    <location>
        <begin position="61"/>
        <end position="130"/>
    </location>
</feature>
<feature type="compositionally biased region" description="Polar residues" evidence="2">
    <location>
        <begin position="26"/>
        <end position="36"/>
    </location>
</feature>
<dbReference type="PANTHER" id="PTHR33921:SF15">
    <property type="entry name" value="CALVIN CYCLE PROTEIN CP12-2, CHLOROPLASTIC"/>
    <property type="match status" value="1"/>
</dbReference>
<evidence type="ECO:0000256" key="2">
    <source>
        <dbReference type="SAM" id="MobiDB-lite"/>
    </source>
</evidence>
<dbReference type="OrthoDB" id="4362at2759"/>
<organism evidence="4 5">
    <name type="scientific">Citrus sinensis</name>
    <name type="common">Sweet orange</name>
    <name type="synonym">Citrus aurantium var. sinensis</name>
    <dbReference type="NCBI Taxonomy" id="2711"/>
    <lineage>
        <taxon>Eukaryota</taxon>
        <taxon>Viridiplantae</taxon>
        <taxon>Streptophyta</taxon>
        <taxon>Embryophyta</taxon>
        <taxon>Tracheophyta</taxon>
        <taxon>Spermatophyta</taxon>
        <taxon>Magnoliopsida</taxon>
        <taxon>eudicotyledons</taxon>
        <taxon>Gunneridae</taxon>
        <taxon>Pentapetalae</taxon>
        <taxon>rosids</taxon>
        <taxon>malvids</taxon>
        <taxon>Sapindales</taxon>
        <taxon>Rutaceae</taxon>
        <taxon>Aurantioideae</taxon>
        <taxon>Citrus</taxon>
    </lineage>
</organism>
<keyword evidence="1" id="KW-1015">Disulfide bond</keyword>
<name>A0A067H4Q8_CITSI</name>
<evidence type="ECO:0000256" key="1">
    <source>
        <dbReference type="PIRSR" id="PIRSR639314-50"/>
    </source>
</evidence>
<keyword evidence="5" id="KW-1185">Reference proteome</keyword>
<dbReference type="SMR" id="A0A067H4Q8"/>
<dbReference type="Pfam" id="PF02672">
    <property type="entry name" value="CP12"/>
    <property type="match status" value="1"/>
</dbReference>
<evidence type="ECO:0000259" key="3">
    <source>
        <dbReference type="SMART" id="SM01093"/>
    </source>
</evidence>
<proteinExistence type="predicted"/>
<feature type="region of interest" description="Disordered" evidence="2">
    <location>
        <begin position="26"/>
        <end position="50"/>
    </location>
</feature>